<reference evidence="1" key="1">
    <citation type="submission" date="2023-05" db="EMBL/GenBank/DDBJ databases">
        <title>Nepenthes gracilis genome sequencing.</title>
        <authorList>
            <person name="Fukushima K."/>
        </authorList>
    </citation>
    <scope>NUCLEOTIDE SEQUENCE</scope>
    <source>
        <strain evidence="1">SING2019-196</strain>
    </source>
</reference>
<dbReference type="Proteomes" id="UP001279734">
    <property type="component" value="Unassembled WGS sequence"/>
</dbReference>
<gene>
    <name evidence="1" type="ORF">Nepgr_025392</name>
</gene>
<accession>A0AAD3Y104</accession>
<dbReference type="AlphaFoldDB" id="A0AAD3Y104"/>
<dbReference type="EMBL" id="BSYO01000026">
    <property type="protein sequence ID" value="GMH23549.1"/>
    <property type="molecule type" value="Genomic_DNA"/>
</dbReference>
<sequence>MPRILMVSIFDRGYQGRNYQGCKGIHSGKFALLVELSETLRRGEVGVNLGHPQQAEEIRYSYRRIIAGVMNHLNFRVPQFVRIDLFQIFLTQALTSEYLWSPSLIGPTKGETLRVAREFIRGNLLFLWSLVITGVINHPNFRVPPFVRIDLSKSF</sequence>
<evidence type="ECO:0000313" key="1">
    <source>
        <dbReference type="EMBL" id="GMH23549.1"/>
    </source>
</evidence>
<comment type="caution">
    <text evidence="1">The sequence shown here is derived from an EMBL/GenBank/DDBJ whole genome shotgun (WGS) entry which is preliminary data.</text>
</comment>
<proteinExistence type="predicted"/>
<protein>
    <submittedName>
        <fullName evidence="1">Uncharacterized protein</fullName>
    </submittedName>
</protein>
<keyword evidence="2" id="KW-1185">Reference proteome</keyword>
<evidence type="ECO:0000313" key="2">
    <source>
        <dbReference type="Proteomes" id="UP001279734"/>
    </source>
</evidence>
<name>A0AAD3Y104_NEPGR</name>
<organism evidence="1 2">
    <name type="scientific">Nepenthes gracilis</name>
    <name type="common">Slender pitcher plant</name>
    <dbReference type="NCBI Taxonomy" id="150966"/>
    <lineage>
        <taxon>Eukaryota</taxon>
        <taxon>Viridiplantae</taxon>
        <taxon>Streptophyta</taxon>
        <taxon>Embryophyta</taxon>
        <taxon>Tracheophyta</taxon>
        <taxon>Spermatophyta</taxon>
        <taxon>Magnoliopsida</taxon>
        <taxon>eudicotyledons</taxon>
        <taxon>Gunneridae</taxon>
        <taxon>Pentapetalae</taxon>
        <taxon>Caryophyllales</taxon>
        <taxon>Nepenthaceae</taxon>
        <taxon>Nepenthes</taxon>
    </lineage>
</organism>